<dbReference type="InterPro" id="IPR050214">
    <property type="entry name" value="Cys_Synth/Cystath_Beta-Synth"/>
</dbReference>
<dbReference type="Proteomes" id="UP000198253">
    <property type="component" value="Chromosome I"/>
</dbReference>
<dbReference type="RefSeq" id="WP_088983667.1">
    <property type="nucleotide sequence ID" value="NZ_LT607413.1"/>
</dbReference>
<dbReference type="PANTHER" id="PTHR10314">
    <property type="entry name" value="CYSTATHIONINE BETA-SYNTHASE"/>
    <property type="match status" value="1"/>
</dbReference>
<dbReference type="SMART" id="SM00450">
    <property type="entry name" value="RHOD"/>
    <property type="match status" value="1"/>
</dbReference>
<dbReference type="Gene3D" id="3.40.50.1100">
    <property type="match status" value="2"/>
</dbReference>
<name>A0A1C4Z6Y6_MICEC</name>
<feature type="domain" description="Rhodanese" evidence="3">
    <location>
        <begin position="356"/>
        <end position="447"/>
    </location>
</feature>
<dbReference type="InterPro" id="IPR001926">
    <property type="entry name" value="TrpB-like_PALP"/>
</dbReference>
<evidence type="ECO:0000259" key="3">
    <source>
        <dbReference type="PROSITE" id="PS50206"/>
    </source>
</evidence>
<evidence type="ECO:0000256" key="2">
    <source>
        <dbReference type="ARBA" id="ARBA00022898"/>
    </source>
</evidence>
<dbReference type="Pfam" id="PF00291">
    <property type="entry name" value="PALP"/>
    <property type="match status" value="1"/>
</dbReference>
<evidence type="ECO:0000313" key="5">
    <source>
        <dbReference type="Proteomes" id="UP000198253"/>
    </source>
</evidence>
<dbReference type="PROSITE" id="PS50206">
    <property type="entry name" value="RHODANESE_3"/>
    <property type="match status" value="1"/>
</dbReference>
<evidence type="ECO:0000313" key="4">
    <source>
        <dbReference type="EMBL" id="SCF28735.1"/>
    </source>
</evidence>
<dbReference type="SUPFAM" id="SSF52821">
    <property type="entry name" value="Rhodanese/Cell cycle control phosphatase"/>
    <property type="match status" value="1"/>
</dbReference>
<dbReference type="InterPro" id="IPR036873">
    <property type="entry name" value="Rhodanese-like_dom_sf"/>
</dbReference>
<dbReference type="InterPro" id="IPR036052">
    <property type="entry name" value="TrpB-like_PALP_sf"/>
</dbReference>
<accession>A0A1C4Z6Y6</accession>
<protein>
    <submittedName>
        <fullName evidence="4">Cysteine synthase</fullName>
    </submittedName>
</protein>
<dbReference type="OrthoDB" id="9805733at2"/>
<dbReference type="SUPFAM" id="SSF53686">
    <property type="entry name" value="Tryptophan synthase beta subunit-like PLP-dependent enzymes"/>
    <property type="match status" value="1"/>
</dbReference>
<evidence type="ECO:0000256" key="1">
    <source>
        <dbReference type="ARBA" id="ARBA00001933"/>
    </source>
</evidence>
<dbReference type="InParanoid" id="A0A1C4Z6Y6"/>
<reference evidence="5" key="1">
    <citation type="submission" date="2016-06" db="EMBL/GenBank/DDBJ databases">
        <authorList>
            <person name="Varghese N."/>
            <person name="Submissions Spin"/>
        </authorList>
    </citation>
    <scope>NUCLEOTIDE SEQUENCE [LARGE SCALE GENOMIC DNA]</scope>
    <source>
        <strain evidence="5">DSM 43816</strain>
    </source>
</reference>
<dbReference type="AlphaFoldDB" id="A0A1C4Z6Y6"/>
<keyword evidence="5" id="KW-1185">Reference proteome</keyword>
<comment type="cofactor">
    <cofactor evidence="1">
        <name>pyridoxal 5'-phosphate</name>
        <dbReference type="ChEBI" id="CHEBI:597326"/>
    </cofactor>
</comment>
<dbReference type="Pfam" id="PF00581">
    <property type="entry name" value="Rhodanese"/>
    <property type="match status" value="1"/>
</dbReference>
<dbReference type="InterPro" id="IPR001763">
    <property type="entry name" value="Rhodanese-like_dom"/>
</dbReference>
<dbReference type="Gene3D" id="3.40.250.10">
    <property type="entry name" value="Rhodanese-like domain"/>
    <property type="match status" value="1"/>
</dbReference>
<dbReference type="EMBL" id="LT607413">
    <property type="protein sequence ID" value="SCF28735.1"/>
    <property type="molecule type" value="Genomic_DNA"/>
</dbReference>
<proteinExistence type="predicted"/>
<gene>
    <name evidence="4" type="ORF">GA0070618_4847</name>
</gene>
<keyword evidence="2" id="KW-0663">Pyridoxal phosphate</keyword>
<dbReference type="CDD" id="cd00158">
    <property type="entry name" value="RHOD"/>
    <property type="match status" value="1"/>
</dbReference>
<dbReference type="GO" id="GO:1901605">
    <property type="term" value="P:alpha-amino acid metabolic process"/>
    <property type="evidence" value="ECO:0007669"/>
    <property type="project" value="UniProtKB-ARBA"/>
</dbReference>
<sequence>MRYDTITDAIGNTPLLRIDPAVHGLAHVDLYAKLELLNPFGSVKDRAAWTMAAPRLAEAREAGATVVELSSGNTAKALAVIAGMHGLPFTSITNRMKVPEIKDLLLLLGATIEELPGQAECLDPTNTEDPLTRIHRTISESGSAYLHTDQYYNPRNTQAHVEGTGPEIVKDLDGRVPDYFVACVGTAGSSTGVARVLREHDPSVTVVGLVAAKSDFIPGIRNIDEVHEVGLFDPDTYDTIESVSADEAIDGLLTLNRRCGVLAGPTGGGAYTGAVRHLRRVDAALAAEAAAGREPRRRSAVFIVCDRVESYLSYIRRRRPELLHQPALVGAVATVTDAEADAARTVDVPAARRWIAEAQPLVVDLRGTFAYTAAHIEGSVNIVDELLDELLRGGLPFDRGRPVLLACPVGEKSRRYAALLTRMGHTDARSLDGGVVAWRDADAPLVRA</sequence>
<organism evidence="4 5">
    <name type="scientific">Micromonospora echinospora</name>
    <name type="common">Micromonospora purpurea</name>
    <dbReference type="NCBI Taxonomy" id="1877"/>
    <lineage>
        <taxon>Bacteria</taxon>
        <taxon>Bacillati</taxon>
        <taxon>Actinomycetota</taxon>
        <taxon>Actinomycetes</taxon>
        <taxon>Micromonosporales</taxon>
        <taxon>Micromonosporaceae</taxon>
        <taxon>Micromonospora</taxon>
    </lineage>
</organism>